<evidence type="ECO:0000256" key="3">
    <source>
        <dbReference type="ARBA" id="ARBA00022741"/>
    </source>
</evidence>
<keyword evidence="4 7" id="KW-0418">Kinase</keyword>
<dbReference type="SUPFAM" id="SSF52540">
    <property type="entry name" value="P-loop containing nucleoside triphosphate hydrolases"/>
    <property type="match status" value="1"/>
</dbReference>
<evidence type="ECO:0000313" key="8">
    <source>
        <dbReference type="EMBL" id="MDA3613352.1"/>
    </source>
</evidence>
<evidence type="ECO:0000313" key="9">
    <source>
        <dbReference type="Proteomes" id="UP001210231"/>
    </source>
</evidence>
<comment type="function">
    <text evidence="7">Catalyzes the specific phosphorylation of the 3-hydroxyl group of shikimic acid using ATP as a cosubstrate.</text>
</comment>
<comment type="cofactor">
    <cofactor evidence="7">
        <name>Mg(2+)</name>
        <dbReference type="ChEBI" id="CHEBI:18420"/>
    </cofactor>
    <text evidence="7">Binds 1 Mg(2+) ion per subunit.</text>
</comment>
<comment type="subunit">
    <text evidence="7">Monomer.</text>
</comment>
<comment type="caution">
    <text evidence="8">The sequence shown here is derived from an EMBL/GenBank/DDBJ whole genome shotgun (WGS) entry which is preliminary data.</text>
</comment>
<dbReference type="InterPro" id="IPR027417">
    <property type="entry name" value="P-loop_NTPase"/>
</dbReference>
<evidence type="ECO:0000256" key="2">
    <source>
        <dbReference type="ARBA" id="ARBA00022679"/>
    </source>
</evidence>
<dbReference type="PRINTS" id="PR01100">
    <property type="entry name" value="SHIKIMTKNASE"/>
</dbReference>
<sequence length="174" mass="19647">MKHIFLIGIMGAGKTHFAKQLENAINLELVDLDAFIEQMYNKTIPEIFESGEHEFRRIETNALKSVIDDIPKIISTGGGAPCFNNNIETMLDNGIVIWLNPSVSTIAARLLNETAHRPLLKNARNQEEIESLLTDLLAKRATFYNQAHLHVLSDEPDMNEIISFLQKNEGFKTK</sequence>
<name>A0ABT4UET1_9BACT</name>
<comment type="subcellular location">
    <subcellularLocation>
        <location evidence="7">Cytoplasm</location>
    </subcellularLocation>
</comment>
<dbReference type="InterPro" id="IPR031322">
    <property type="entry name" value="Shikimate/glucono_kinase"/>
</dbReference>
<dbReference type="Pfam" id="PF01202">
    <property type="entry name" value="SKI"/>
    <property type="match status" value="1"/>
</dbReference>
<keyword evidence="5 7" id="KW-0067">ATP-binding</keyword>
<keyword evidence="7" id="KW-0963">Cytoplasm</keyword>
<comment type="catalytic activity">
    <reaction evidence="7">
        <text>shikimate + ATP = 3-phosphoshikimate + ADP + H(+)</text>
        <dbReference type="Rhea" id="RHEA:13121"/>
        <dbReference type="ChEBI" id="CHEBI:15378"/>
        <dbReference type="ChEBI" id="CHEBI:30616"/>
        <dbReference type="ChEBI" id="CHEBI:36208"/>
        <dbReference type="ChEBI" id="CHEBI:145989"/>
        <dbReference type="ChEBI" id="CHEBI:456216"/>
        <dbReference type="EC" id="2.7.1.71"/>
    </reaction>
</comment>
<keyword evidence="7" id="KW-0479">Metal-binding</keyword>
<feature type="binding site" evidence="7">
    <location>
        <position position="33"/>
    </location>
    <ligand>
        <name>substrate</name>
    </ligand>
</feature>
<evidence type="ECO:0000256" key="4">
    <source>
        <dbReference type="ARBA" id="ARBA00022777"/>
    </source>
</evidence>
<keyword evidence="9" id="KW-1185">Reference proteome</keyword>
<dbReference type="Gene3D" id="3.40.50.300">
    <property type="entry name" value="P-loop containing nucleotide triphosphate hydrolases"/>
    <property type="match status" value="1"/>
</dbReference>
<keyword evidence="2 7" id="KW-0808">Transferase</keyword>
<dbReference type="GO" id="GO:0016301">
    <property type="term" value="F:kinase activity"/>
    <property type="evidence" value="ECO:0007669"/>
    <property type="project" value="UniProtKB-KW"/>
</dbReference>
<comment type="caution">
    <text evidence="7">Lacks conserved residue(s) required for the propagation of feature annotation.</text>
</comment>
<comment type="similarity">
    <text evidence="7">Belongs to the shikimate kinase family.</text>
</comment>
<dbReference type="InterPro" id="IPR000623">
    <property type="entry name" value="Shikimate_kinase/TSH1"/>
</dbReference>
<organism evidence="8 9">
    <name type="scientific">Polluticaenibacter yanchengensis</name>
    <dbReference type="NCBI Taxonomy" id="3014562"/>
    <lineage>
        <taxon>Bacteria</taxon>
        <taxon>Pseudomonadati</taxon>
        <taxon>Bacteroidota</taxon>
        <taxon>Chitinophagia</taxon>
        <taxon>Chitinophagales</taxon>
        <taxon>Chitinophagaceae</taxon>
        <taxon>Polluticaenibacter</taxon>
    </lineage>
</organism>
<feature type="binding site" evidence="7">
    <location>
        <position position="78"/>
    </location>
    <ligand>
        <name>substrate</name>
    </ligand>
</feature>
<dbReference type="PANTHER" id="PTHR21087:SF16">
    <property type="entry name" value="SHIKIMATE KINASE 1, CHLOROPLASTIC"/>
    <property type="match status" value="1"/>
</dbReference>
<feature type="binding site" evidence="7">
    <location>
        <position position="117"/>
    </location>
    <ligand>
        <name>ATP</name>
        <dbReference type="ChEBI" id="CHEBI:30616"/>
    </ligand>
</feature>
<comment type="pathway">
    <text evidence="7">Metabolic intermediate biosynthesis; chorismate biosynthesis; chorismate from D-erythrose 4-phosphate and phosphoenolpyruvate: step 5/7.</text>
</comment>
<evidence type="ECO:0000256" key="1">
    <source>
        <dbReference type="ARBA" id="ARBA00022605"/>
    </source>
</evidence>
<feature type="binding site" evidence="7">
    <location>
        <position position="15"/>
    </location>
    <ligand>
        <name>Mg(2+)</name>
        <dbReference type="ChEBI" id="CHEBI:18420"/>
    </ligand>
</feature>
<proteinExistence type="inferred from homology"/>
<dbReference type="EC" id="2.7.1.71" evidence="7"/>
<feature type="binding site" evidence="7">
    <location>
        <begin position="11"/>
        <end position="16"/>
    </location>
    <ligand>
        <name>ATP</name>
        <dbReference type="ChEBI" id="CHEBI:30616"/>
    </ligand>
</feature>
<evidence type="ECO:0000256" key="6">
    <source>
        <dbReference type="ARBA" id="ARBA00023141"/>
    </source>
</evidence>
<dbReference type="CDD" id="cd00464">
    <property type="entry name" value="SK"/>
    <property type="match status" value="1"/>
</dbReference>
<dbReference type="HAMAP" id="MF_00109">
    <property type="entry name" value="Shikimate_kinase"/>
    <property type="match status" value="1"/>
</dbReference>
<keyword evidence="6 7" id="KW-0057">Aromatic amino acid biosynthesis</keyword>
<feature type="binding site" evidence="7">
    <location>
        <position position="56"/>
    </location>
    <ligand>
        <name>substrate</name>
    </ligand>
</feature>
<dbReference type="RefSeq" id="WP_407029684.1">
    <property type="nucleotide sequence ID" value="NZ_JAQGEF010000001.1"/>
</dbReference>
<reference evidence="8 9" key="1">
    <citation type="submission" date="2022-12" db="EMBL/GenBank/DDBJ databases">
        <title>Chitinophagaceae gen. sp. nov., a new member of the family Chitinophagaceae, isolated from soil in a chemical factory.</title>
        <authorList>
            <person name="Ke Z."/>
        </authorList>
    </citation>
    <scope>NUCLEOTIDE SEQUENCE [LARGE SCALE GENOMIC DNA]</scope>
    <source>
        <strain evidence="8 9">LY-5</strain>
    </source>
</reference>
<keyword evidence="7" id="KW-0460">Magnesium</keyword>
<dbReference type="EMBL" id="JAQGEF010000001">
    <property type="protein sequence ID" value="MDA3613352.1"/>
    <property type="molecule type" value="Genomic_DNA"/>
</dbReference>
<protein>
    <recommendedName>
        <fullName evidence="7">Shikimate kinase</fullName>
        <shortName evidence="7">SK</shortName>
        <ecNumber evidence="7">2.7.1.71</ecNumber>
    </recommendedName>
</protein>
<gene>
    <name evidence="7" type="primary">aroK</name>
    <name evidence="8" type="ORF">O3P16_00920</name>
</gene>
<dbReference type="Proteomes" id="UP001210231">
    <property type="component" value="Unassembled WGS sequence"/>
</dbReference>
<accession>A0ABT4UET1</accession>
<feature type="binding site" evidence="7">
    <location>
        <position position="140"/>
    </location>
    <ligand>
        <name>substrate</name>
    </ligand>
</feature>
<evidence type="ECO:0000256" key="5">
    <source>
        <dbReference type="ARBA" id="ARBA00022840"/>
    </source>
</evidence>
<dbReference type="PANTHER" id="PTHR21087">
    <property type="entry name" value="SHIKIMATE KINASE"/>
    <property type="match status" value="1"/>
</dbReference>
<keyword evidence="1 7" id="KW-0028">Amino-acid biosynthesis</keyword>
<evidence type="ECO:0000256" key="7">
    <source>
        <dbReference type="HAMAP-Rule" id="MF_00109"/>
    </source>
</evidence>
<keyword evidence="3 7" id="KW-0547">Nucleotide-binding</keyword>